<dbReference type="Pfam" id="PF10383">
    <property type="entry name" value="Clr2"/>
    <property type="match status" value="1"/>
</dbReference>
<evidence type="ECO:0000313" key="2">
    <source>
        <dbReference type="Proteomes" id="UP000053758"/>
    </source>
</evidence>
<dbReference type="Pfam" id="PF00397">
    <property type="entry name" value="WW"/>
    <property type="match status" value="1"/>
</dbReference>
<dbReference type="GeneID" id="26303788"/>
<name>A0A081CDA5_PSEA2</name>
<reference evidence="2" key="1">
    <citation type="journal article" date="2014" name="Genome Announc.">
        <title>Draft Genome Sequence of the Yeast Pseudozyma antarctica Type Strain JCM10317, a Producer of the Glycolipid Biosurfactants, Mannosylerythritol Lipids.</title>
        <authorList>
            <person name="Saika A."/>
            <person name="Koike H."/>
            <person name="Hori T."/>
            <person name="Fukuoka T."/>
            <person name="Sato S."/>
            <person name="Habe H."/>
            <person name="Kitamoto D."/>
            <person name="Morita T."/>
        </authorList>
    </citation>
    <scope>NUCLEOTIDE SEQUENCE [LARGE SCALE GENOMIC DNA]</scope>
    <source>
        <strain evidence="2">JCM 10317</strain>
    </source>
</reference>
<dbReference type="CDD" id="cd00201">
    <property type="entry name" value="WW"/>
    <property type="match status" value="1"/>
</dbReference>
<dbReference type="PANTHER" id="PTHR38046:SF1">
    <property type="entry name" value="CRYPTIC LOCI REGULATOR 2"/>
    <property type="match status" value="1"/>
</dbReference>
<dbReference type="Gene3D" id="2.20.70.10">
    <property type="match status" value="1"/>
</dbReference>
<dbReference type="GO" id="GO:0030466">
    <property type="term" value="P:silent mating-type cassette heterochromatin formation"/>
    <property type="evidence" value="ECO:0007669"/>
    <property type="project" value="TreeGrafter"/>
</dbReference>
<dbReference type="InterPro" id="IPR031915">
    <property type="entry name" value="Clr2_N"/>
</dbReference>
<dbReference type="InterPro" id="IPR001202">
    <property type="entry name" value="WW_dom"/>
</dbReference>
<dbReference type="PROSITE" id="PS01159">
    <property type="entry name" value="WW_DOMAIN_1"/>
    <property type="match status" value="1"/>
</dbReference>
<dbReference type="AlphaFoldDB" id="A0A081CDA5"/>
<evidence type="ECO:0000313" key="1">
    <source>
        <dbReference type="EMBL" id="GAK64651.1"/>
    </source>
</evidence>
<dbReference type="RefSeq" id="XP_014656994.1">
    <property type="nucleotide sequence ID" value="XM_014801508.1"/>
</dbReference>
<dbReference type="SUPFAM" id="SSF51045">
    <property type="entry name" value="WW domain"/>
    <property type="match status" value="1"/>
</dbReference>
<dbReference type="OrthoDB" id="2421327at2759"/>
<dbReference type="GO" id="GO:0070824">
    <property type="term" value="C:SHREC complex"/>
    <property type="evidence" value="ECO:0007669"/>
    <property type="project" value="InterPro"/>
</dbReference>
<dbReference type="PANTHER" id="PTHR38046">
    <property type="entry name" value="CRYPTIC LOCI REGULATOR 2"/>
    <property type="match status" value="1"/>
</dbReference>
<dbReference type="PROSITE" id="PS50020">
    <property type="entry name" value="WW_DOMAIN_2"/>
    <property type="match status" value="1"/>
</dbReference>
<proteinExistence type="predicted"/>
<gene>
    <name evidence="1" type="ORF">PAN0_006d2865</name>
</gene>
<dbReference type="InterPro" id="IPR036020">
    <property type="entry name" value="WW_dom_sf"/>
</dbReference>
<dbReference type="EMBL" id="DF830073">
    <property type="protein sequence ID" value="GAK64651.1"/>
    <property type="molecule type" value="Genomic_DNA"/>
</dbReference>
<dbReference type="InterPro" id="IPR038986">
    <property type="entry name" value="Clr2"/>
</dbReference>
<dbReference type="GO" id="GO:0033553">
    <property type="term" value="C:rDNA heterochromatin"/>
    <property type="evidence" value="ECO:0007669"/>
    <property type="project" value="TreeGrafter"/>
</dbReference>
<dbReference type="InterPro" id="IPR018839">
    <property type="entry name" value="Tscrpt-silencing_Clr2_C"/>
</dbReference>
<dbReference type="HOGENOM" id="CLU_334974_0_0_1"/>
<organism evidence="1 2">
    <name type="scientific">Pseudozyma antarctica</name>
    <name type="common">Yeast</name>
    <name type="synonym">Candida antarctica</name>
    <dbReference type="NCBI Taxonomy" id="84753"/>
    <lineage>
        <taxon>Eukaryota</taxon>
        <taxon>Fungi</taxon>
        <taxon>Dikarya</taxon>
        <taxon>Basidiomycota</taxon>
        <taxon>Ustilaginomycotina</taxon>
        <taxon>Ustilaginomycetes</taxon>
        <taxon>Ustilaginales</taxon>
        <taxon>Ustilaginaceae</taxon>
        <taxon>Moesziomyces</taxon>
    </lineage>
</organism>
<dbReference type="Proteomes" id="UP000053758">
    <property type="component" value="Unassembled WGS sequence"/>
</dbReference>
<dbReference type="SMART" id="SM00456">
    <property type="entry name" value="WW"/>
    <property type="match status" value="1"/>
</dbReference>
<keyword evidence="2" id="KW-1185">Reference proteome</keyword>
<sequence>MLQPEEVAQDATIFRPDGFIHFPRSDGDDSYGPPNTALPAANEAEVNYYNVFKREERKHDSWRAALGEQLAQHFKLPQLSPSKAKWKLYDFPEGYQFTEQRKGPRHSPRTDPYLFGSQAHRFRSTKEACEHLIWLVLDPTMDKANCHCKYCDKTPRPVTTPVGKRKADVMSASTAAVAGRRGRKPKEGMDLPNKTSITVRAVEMRRLVPGDGIASVPQRDQEVMHEYQRGEQERFRLGEVVWCELDEPFVDPTDPERKIVSWPAVVQDPSIDFTIALTNGDDDDKNPSLRAVSAPSQAEESLPVLGGSVEQKISYQINFLGTTEKAKVPASSLSPYLAGFIPPRLVECDMGTPADHPWVYEADAWPTTNLARQPHLPTTPFVTALLAFGYAITTVGLLRSLYSLSDAFSAAPTPEGMLRDMDASDVGGDSQGLPQGPRFYQGLYLGTERIWVGDVVRLKLSANDVHKLQRELNSVLVADKLPGAPEPKAIVLDEDGSYVLQLSQIYEDPRAPKVQRVAGEMYEILSTTKLKQLQDAMAASKEEVLANEALDEAMRQEEAKLLEARMPKPSILSGRPGFPPMPPLPPGFVMVSLSERLQSRIPRETTLSIGHVAGRLYPSLGMHSDGPRVKEQMELRPRDRKEAADEDTQLELRARLSLAGLLSGCVKAMRGSVLTYNRTLSLKGALTLARENVQKLLSGEPDESDDEANASRTSSPAKTPAKKARKSIEAAAAALATAAPGDVGAGNDVGTDATTQAMSSQATLAAQLAESMGAASQAESDEPPLPPDWEARQSRNLGSTYYVHKPTRKTQWERPTA</sequence>
<dbReference type="Pfam" id="PF16761">
    <property type="entry name" value="Clr2_transil"/>
    <property type="match status" value="1"/>
</dbReference>
<dbReference type="GO" id="GO:0031934">
    <property type="term" value="C:mating-type region heterochromatin"/>
    <property type="evidence" value="ECO:0007669"/>
    <property type="project" value="TreeGrafter"/>
</dbReference>
<protein>
    <submittedName>
        <fullName evidence="1">Proteophosphoglycan ppg4</fullName>
    </submittedName>
</protein>
<accession>A0A081CDA5</accession>